<gene>
    <name evidence="1" type="primary">Cnig_chr_V.g17408</name>
    <name evidence="1" type="ORF">B9Z55_017408</name>
</gene>
<sequence>MNENSTTSINDLEMVDTRLTDDAKRIANQPGLIEPASSKLEERSCCIQKNMLQSLWNHQLFCLNYWIFLKTRTLIHTDPVNLQVSQTALHYRIPGYTFQIDLPV</sequence>
<proteinExistence type="predicted"/>
<dbReference type="EMBL" id="PDUG01000005">
    <property type="protein sequence ID" value="PIC23860.1"/>
    <property type="molecule type" value="Genomic_DNA"/>
</dbReference>
<organism evidence="1 2">
    <name type="scientific">Caenorhabditis nigoni</name>
    <dbReference type="NCBI Taxonomy" id="1611254"/>
    <lineage>
        <taxon>Eukaryota</taxon>
        <taxon>Metazoa</taxon>
        <taxon>Ecdysozoa</taxon>
        <taxon>Nematoda</taxon>
        <taxon>Chromadorea</taxon>
        <taxon>Rhabditida</taxon>
        <taxon>Rhabditina</taxon>
        <taxon>Rhabditomorpha</taxon>
        <taxon>Rhabditoidea</taxon>
        <taxon>Rhabditidae</taxon>
        <taxon>Peloderinae</taxon>
        <taxon>Caenorhabditis</taxon>
    </lineage>
</organism>
<evidence type="ECO:0000313" key="2">
    <source>
        <dbReference type="Proteomes" id="UP000230233"/>
    </source>
</evidence>
<comment type="caution">
    <text evidence="1">The sequence shown here is derived from an EMBL/GenBank/DDBJ whole genome shotgun (WGS) entry which is preliminary data.</text>
</comment>
<name>A0A2G5T9D1_9PELO</name>
<reference evidence="2" key="1">
    <citation type="submission" date="2017-10" db="EMBL/GenBank/DDBJ databases">
        <title>Rapid genome shrinkage in a self-fertile nematode reveals novel sperm competition proteins.</title>
        <authorList>
            <person name="Yin D."/>
            <person name="Schwarz E.M."/>
            <person name="Thomas C.G."/>
            <person name="Felde R.L."/>
            <person name="Korf I.F."/>
            <person name="Cutter A.D."/>
            <person name="Schartner C.M."/>
            <person name="Ralston E.J."/>
            <person name="Meyer B.J."/>
            <person name="Haag E.S."/>
        </authorList>
    </citation>
    <scope>NUCLEOTIDE SEQUENCE [LARGE SCALE GENOMIC DNA]</scope>
    <source>
        <strain evidence="2">JU1422</strain>
    </source>
</reference>
<dbReference type="AlphaFoldDB" id="A0A2G5T9D1"/>
<keyword evidence="2" id="KW-1185">Reference proteome</keyword>
<dbReference type="Proteomes" id="UP000230233">
    <property type="component" value="Chromosome V"/>
</dbReference>
<evidence type="ECO:0000313" key="1">
    <source>
        <dbReference type="EMBL" id="PIC23860.1"/>
    </source>
</evidence>
<accession>A0A2G5T9D1</accession>
<protein>
    <submittedName>
        <fullName evidence="1">Uncharacterized protein</fullName>
    </submittedName>
</protein>